<evidence type="ECO:0000256" key="2">
    <source>
        <dbReference type="ARBA" id="ARBA00012544"/>
    </source>
</evidence>
<keyword evidence="4" id="KW-0808">Transferase</keyword>
<dbReference type="Gene3D" id="3.40.50.2000">
    <property type="entry name" value="Glycogen Phosphorylase B"/>
    <property type="match status" value="1"/>
</dbReference>
<evidence type="ECO:0000256" key="4">
    <source>
        <dbReference type="ARBA" id="ARBA00022679"/>
    </source>
</evidence>
<gene>
    <name evidence="7" type="ORF">TELCIR_13543</name>
</gene>
<dbReference type="Pfam" id="PF00201">
    <property type="entry name" value="UDPGT"/>
    <property type="match status" value="1"/>
</dbReference>
<sequence>MKRLADEKFDVGIAEAFGICGLADPRLTAFITNGGLGSVIELAYLGKPAILIPIFADQTRNAHMLAKHGGGIVLNKVALGHPHLLRESLRKIFDNPVYCFDCFSQNAKRLSEMLKNQPISAKQLLIGHSEFAAKLVDDCRD</sequence>
<keyword evidence="8" id="KW-1185">Reference proteome</keyword>
<evidence type="ECO:0000256" key="6">
    <source>
        <dbReference type="ARBA" id="ARBA00047475"/>
    </source>
</evidence>
<dbReference type="PANTHER" id="PTHR48043">
    <property type="entry name" value="EG:EG0003.4 PROTEIN-RELATED"/>
    <property type="match status" value="1"/>
</dbReference>
<dbReference type="EMBL" id="KZ349552">
    <property type="protein sequence ID" value="PIO64812.1"/>
    <property type="molecule type" value="Genomic_DNA"/>
</dbReference>
<dbReference type="OrthoDB" id="5835829at2759"/>
<reference evidence="7 8" key="1">
    <citation type="submission" date="2015-09" db="EMBL/GenBank/DDBJ databases">
        <title>Draft genome of the parasitic nematode Teladorsagia circumcincta isolate WARC Sus (inbred).</title>
        <authorList>
            <person name="Mitreva M."/>
        </authorList>
    </citation>
    <scope>NUCLEOTIDE SEQUENCE [LARGE SCALE GENOMIC DNA]</scope>
    <source>
        <strain evidence="7 8">S</strain>
    </source>
</reference>
<dbReference type="InterPro" id="IPR002213">
    <property type="entry name" value="UDP_glucos_trans"/>
</dbReference>
<name>A0A2G9U537_TELCI</name>
<comment type="catalytic activity">
    <reaction evidence="6">
        <text>glucuronate acceptor + UDP-alpha-D-glucuronate = acceptor beta-D-glucuronoside + UDP + H(+)</text>
        <dbReference type="Rhea" id="RHEA:21032"/>
        <dbReference type="ChEBI" id="CHEBI:15378"/>
        <dbReference type="ChEBI" id="CHEBI:58052"/>
        <dbReference type="ChEBI" id="CHEBI:58223"/>
        <dbReference type="ChEBI" id="CHEBI:132367"/>
        <dbReference type="ChEBI" id="CHEBI:132368"/>
        <dbReference type="EC" id="2.4.1.17"/>
    </reaction>
</comment>
<evidence type="ECO:0000313" key="8">
    <source>
        <dbReference type="Proteomes" id="UP000230423"/>
    </source>
</evidence>
<keyword evidence="3" id="KW-0328">Glycosyltransferase</keyword>
<dbReference type="GO" id="GO:0015020">
    <property type="term" value="F:glucuronosyltransferase activity"/>
    <property type="evidence" value="ECO:0007669"/>
    <property type="project" value="UniProtKB-EC"/>
</dbReference>
<proteinExistence type="inferred from homology"/>
<evidence type="ECO:0000256" key="5">
    <source>
        <dbReference type="ARBA" id="ARBA00022729"/>
    </source>
</evidence>
<protein>
    <recommendedName>
        <fullName evidence="2">glucuronosyltransferase</fullName>
        <ecNumber evidence="2">2.4.1.17</ecNumber>
    </recommendedName>
</protein>
<accession>A0A2G9U537</accession>
<keyword evidence="5" id="KW-0732">Signal</keyword>
<dbReference type="PANTHER" id="PTHR48043:SF23">
    <property type="entry name" value="UDP-GLUCURONOSYLTRANSFERASE"/>
    <property type="match status" value="1"/>
</dbReference>
<dbReference type="AlphaFoldDB" id="A0A2G9U537"/>
<evidence type="ECO:0000256" key="3">
    <source>
        <dbReference type="ARBA" id="ARBA00022676"/>
    </source>
</evidence>
<dbReference type="EC" id="2.4.1.17" evidence="2"/>
<organism evidence="7 8">
    <name type="scientific">Teladorsagia circumcincta</name>
    <name type="common">Brown stomach worm</name>
    <name type="synonym">Ostertagia circumcincta</name>
    <dbReference type="NCBI Taxonomy" id="45464"/>
    <lineage>
        <taxon>Eukaryota</taxon>
        <taxon>Metazoa</taxon>
        <taxon>Ecdysozoa</taxon>
        <taxon>Nematoda</taxon>
        <taxon>Chromadorea</taxon>
        <taxon>Rhabditida</taxon>
        <taxon>Rhabditina</taxon>
        <taxon>Rhabditomorpha</taxon>
        <taxon>Strongyloidea</taxon>
        <taxon>Trichostrongylidae</taxon>
        <taxon>Teladorsagia</taxon>
    </lineage>
</organism>
<evidence type="ECO:0000256" key="1">
    <source>
        <dbReference type="ARBA" id="ARBA00009995"/>
    </source>
</evidence>
<dbReference type="Proteomes" id="UP000230423">
    <property type="component" value="Unassembled WGS sequence"/>
</dbReference>
<dbReference type="SUPFAM" id="SSF53756">
    <property type="entry name" value="UDP-Glycosyltransferase/glycogen phosphorylase"/>
    <property type="match status" value="1"/>
</dbReference>
<dbReference type="InterPro" id="IPR050271">
    <property type="entry name" value="UDP-glycosyltransferase"/>
</dbReference>
<comment type="similarity">
    <text evidence="1">Belongs to the UDP-glycosyltransferase family.</text>
</comment>
<evidence type="ECO:0000313" key="7">
    <source>
        <dbReference type="EMBL" id="PIO64812.1"/>
    </source>
</evidence>